<dbReference type="InterPro" id="IPR010290">
    <property type="entry name" value="TM_effector"/>
</dbReference>
<dbReference type="eggNOG" id="COG2814">
    <property type="taxonomic scope" value="Bacteria"/>
</dbReference>
<evidence type="ECO:0000256" key="3">
    <source>
        <dbReference type="ARBA" id="ARBA00022475"/>
    </source>
</evidence>
<dbReference type="AlphaFoldDB" id="J7LK80"/>
<gene>
    <name evidence="9" type="ordered locus">B005_4265</name>
</gene>
<feature type="transmembrane region" description="Helical" evidence="7">
    <location>
        <begin position="160"/>
        <end position="177"/>
    </location>
</feature>
<name>J7LK80_NOCAA</name>
<evidence type="ECO:0000313" key="10">
    <source>
        <dbReference type="Proteomes" id="UP000003779"/>
    </source>
</evidence>
<dbReference type="Proteomes" id="UP000003779">
    <property type="component" value="Chromosome"/>
</dbReference>
<accession>J7LK80</accession>
<dbReference type="SUPFAM" id="SSF103473">
    <property type="entry name" value="MFS general substrate transporter"/>
    <property type="match status" value="1"/>
</dbReference>
<feature type="transmembrane region" description="Helical" evidence="7">
    <location>
        <begin position="133"/>
        <end position="154"/>
    </location>
</feature>
<evidence type="ECO:0000313" key="9">
    <source>
        <dbReference type="EMBL" id="AFR11127.1"/>
    </source>
</evidence>
<feature type="transmembrane region" description="Helical" evidence="7">
    <location>
        <begin position="436"/>
        <end position="457"/>
    </location>
</feature>
<proteinExistence type="predicted"/>
<evidence type="ECO:0000256" key="4">
    <source>
        <dbReference type="ARBA" id="ARBA00022692"/>
    </source>
</evidence>
<evidence type="ECO:0000259" key="8">
    <source>
        <dbReference type="PROSITE" id="PS50850"/>
    </source>
</evidence>
<evidence type="ECO:0000256" key="5">
    <source>
        <dbReference type="ARBA" id="ARBA00022989"/>
    </source>
</evidence>
<evidence type="ECO:0000256" key="2">
    <source>
        <dbReference type="ARBA" id="ARBA00022448"/>
    </source>
</evidence>
<dbReference type="KEGG" id="nal:B005_4265"/>
<feature type="transmembrane region" description="Helical" evidence="7">
    <location>
        <begin position="317"/>
        <end position="337"/>
    </location>
</feature>
<feature type="transmembrane region" description="Helical" evidence="7">
    <location>
        <begin position="281"/>
        <end position="305"/>
    </location>
</feature>
<dbReference type="PROSITE" id="PS50850">
    <property type="entry name" value="MFS"/>
    <property type="match status" value="1"/>
</dbReference>
<dbReference type="EMBL" id="CP003788">
    <property type="protein sequence ID" value="AFR11127.1"/>
    <property type="molecule type" value="Genomic_DNA"/>
</dbReference>
<keyword evidence="6 7" id="KW-0472">Membrane</keyword>
<dbReference type="CDD" id="cd06173">
    <property type="entry name" value="MFS_MefA_like"/>
    <property type="match status" value="1"/>
</dbReference>
<protein>
    <submittedName>
        <fullName evidence="9">Major Facilitator Superfamily protein</fullName>
    </submittedName>
</protein>
<dbReference type="InterPro" id="IPR020846">
    <property type="entry name" value="MFS_dom"/>
</dbReference>
<evidence type="ECO:0000256" key="1">
    <source>
        <dbReference type="ARBA" id="ARBA00004651"/>
    </source>
</evidence>
<dbReference type="PANTHER" id="PTHR23513:SF6">
    <property type="entry name" value="MAJOR FACILITATOR SUPERFAMILY ASSOCIATED DOMAIN-CONTAINING PROTEIN"/>
    <property type="match status" value="1"/>
</dbReference>
<feature type="transmembrane region" description="Helical" evidence="7">
    <location>
        <begin position="372"/>
        <end position="392"/>
    </location>
</feature>
<evidence type="ECO:0000256" key="7">
    <source>
        <dbReference type="SAM" id="Phobius"/>
    </source>
</evidence>
<dbReference type="InterPro" id="IPR036259">
    <property type="entry name" value="MFS_trans_sf"/>
</dbReference>
<dbReference type="Gene3D" id="1.20.1250.20">
    <property type="entry name" value="MFS general substrate transporter like domains"/>
    <property type="match status" value="1"/>
</dbReference>
<keyword evidence="5 7" id="KW-1133">Transmembrane helix</keyword>
<dbReference type="HOGENOM" id="CLU_034180_13_0_11"/>
<keyword evidence="4 7" id="KW-0812">Transmembrane</keyword>
<feature type="transmembrane region" description="Helical" evidence="7">
    <location>
        <begin position="413"/>
        <end position="430"/>
    </location>
</feature>
<reference evidence="10" key="2">
    <citation type="submission" date="2012-08" db="EMBL/GenBank/DDBJ databases">
        <title>Whole-genome sequence of Nocardiopsis alba strain ATCC BAA-2165 associated with honeybees.</title>
        <authorList>
            <person name="Qiao J."/>
            <person name="Chen L."/>
            <person name="Li Y."/>
            <person name="Wang J."/>
            <person name="Zhang W."/>
            <person name="Chen S."/>
        </authorList>
    </citation>
    <scope>NUCLEOTIDE SEQUENCE [LARGE SCALE GENOMIC DNA]</scope>
    <source>
        <strain evidence="10">ATCC BAA-2165 / BE74</strain>
    </source>
</reference>
<dbReference type="PANTHER" id="PTHR23513">
    <property type="entry name" value="INTEGRAL MEMBRANE EFFLUX PROTEIN-RELATED"/>
    <property type="match status" value="1"/>
</dbReference>
<dbReference type="Pfam" id="PF05977">
    <property type="entry name" value="MFS_3"/>
    <property type="match status" value="1"/>
</dbReference>
<feature type="transmembrane region" description="Helical" evidence="7">
    <location>
        <begin position="102"/>
        <end position="126"/>
    </location>
</feature>
<dbReference type="GO" id="GO:0022857">
    <property type="term" value="F:transmembrane transporter activity"/>
    <property type="evidence" value="ECO:0007669"/>
    <property type="project" value="InterPro"/>
</dbReference>
<keyword evidence="3" id="KW-1003">Cell membrane</keyword>
<dbReference type="PATRIC" id="fig|1205910.3.peg.4043"/>
<organism evidence="9 10">
    <name type="scientific">Nocardiopsis alba (strain ATCC BAA-2165 / BE74)</name>
    <dbReference type="NCBI Taxonomy" id="1205910"/>
    <lineage>
        <taxon>Bacteria</taxon>
        <taxon>Bacillati</taxon>
        <taxon>Actinomycetota</taxon>
        <taxon>Actinomycetes</taxon>
        <taxon>Streptosporangiales</taxon>
        <taxon>Nocardiopsidaceae</taxon>
        <taxon>Nocardiopsis</taxon>
    </lineage>
</organism>
<sequence length="473" mass="48695">MDALLWPVMAVPFPGKGRGRPLRWVGVRPVPVPMATRSPFPDVNMSAVSSTSSPPSDSGRRAAPLGRDFSLLWGASASANLADGLVRVALPLVAVELTRSPILVSGVAVTGTLAWLLVGLPAGALGDRLNRRVLALGAALTRTVLLGGVGLLLLTDHLTVGALFAAAFLLGVGEAFFDTSTPAMVPGLVPRRELSRAHGRRHAASMAGDDLVGPAAGGTLFAFSKAAPLLVSTVCHALSAILLWRVRYEPGPAPSEATERRVSLWGEILRGPALLFRERRIAVLALWGAGANFAGSLTFSVLALYLVAPGPVGLDTWGFGLLMASLGVGGIVGASYAGRLAARMGELRLLTLSCLLMAVDSVVLALTTRVWAISAGLVVGAAAAAVFGVMTITALQRRTPDSHLSRVSAGNRLIMMGGTALGGLTAGVLGESTGDLRVGFAVAAVLFVSLCAMRLAVPEADDEVGPPPSERTP</sequence>
<dbReference type="STRING" id="1205910.B005_4265"/>
<evidence type="ECO:0000256" key="6">
    <source>
        <dbReference type="ARBA" id="ARBA00023136"/>
    </source>
</evidence>
<comment type="subcellular location">
    <subcellularLocation>
        <location evidence="1">Cell membrane</location>
        <topology evidence="1">Multi-pass membrane protein</topology>
    </subcellularLocation>
</comment>
<keyword evidence="2" id="KW-0813">Transport</keyword>
<reference evidence="9 10" key="1">
    <citation type="journal article" date="2012" name="J. Bacteriol.">
        <title>Whole-Genome Sequence of Nocardiopsis alba Strain ATCC BAA-2165, Associated with Honeybees.</title>
        <authorList>
            <person name="Qiao J."/>
            <person name="Chen L."/>
            <person name="Li Y."/>
            <person name="Wang J."/>
            <person name="Zhang W."/>
            <person name="Chen S."/>
        </authorList>
    </citation>
    <scope>NUCLEOTIDE SEQUENCE [LARGE SCALE GENOMIC DNA]</scope>
    <source>
        <strain evidence="10">ATCC BAA-2165 / BE74</strain>
    </source>
</reference>
<dbReference type="GO" id="GO:0005886">
    <property type="term" value="C:plasma membrane"/>
    <property type="evidence" value="ECO:0007669"/>
    <property type="project" value="UniProtKB-SubCell"/>
</dbReference>
<feature type="domain" description="Major facilitator superfamily (MFS) profile" evidence="8">
    <location>
        <begin position="68"/>
        <end position="461"/>
    </location>
</feature>